<organism evidence="1 2">
    <name type="scientific">Drosophila navojoa</name>
    <name type="common">Fruit fly</name>
    <dbReference type="NCBI Taxonomy" id="7232"/>
    <lineage>
        <taxon>Eukaryota</taxon>
        <taxon>Metazoa</taxon>
        <taxon>Ecdysozoa</taxon>
        <taxon>Arthropoda</taxon>
        <taxon>Hexapoda</taxon>
        <taxon>Insecta</taxon>
        <taxon>Pterygota</taxon>
        <taxon>Neoptera</taxon>
        <taxon>Endopterygota</taxon>
        <taxon>Diptera</taxon>
        <taxon>Brachycera</taxon>
        <taxon>Muscomorpha</taxon>
        <taxon>Ephydroidea</taxon>
        <taxon>Drosophilidae</taxon>
        <taxon>Drosophila</taxon>
    </lineage>
</organism>
<sequence>ADRLIKFKDIGSTPAAQLEALAIRKDWIKVLWKESEQQHDARFKAFSESAGSGEVETMERNSATATLFMNGVQPNKPGYSPPFQPGVHRPLLLPILSPRLEAVASTC</sequence>
<feature type="non-terminal residue" evidence="1">
    <location>
        <position position="1"/>
    </location>
</feature>
<proteinExistence type="predicted"/>
<keyword evidence="2" id="KW-1185">Reference proteome</keyword>
<evidence type="ECO:0000313" key="1">
    <source>
        <dbReference type="EMBL" id="TDG38568.1"/>
    </source>
</evidence>
<gene>
    <name evidence="1" type="ORF">AWZ03_015010</name>
</gene>
<comment type="caution">
    <text evidence="1">The sequence shown here is derived from an EMBL/GenBank/DDBJ whole genome shotgun (WGS) entry which is preliminary data.</text>
</comment>
<accession>A0A484AQ45</accession>
<dbReference type="EMBL" id="LSRL02002859">
    <property type="protein sequence ID" value="TDG38568.1"/>
    <property type="molecule type" value="Genomic_DNA"/>
</dbReference>
<name>A0A484AQ45_DRONA</name>
<dbReference type="AlphaFoldDB" id="A0A484AQ45"/>
<dbReference type="Proteomes" id="UP000295192">
    <property type="component" value="Unassembled WGS sequence"/>
</dbReference>
<evidence type="ECO:0000313" key="2">
    <source>
        <dbReference type="Proteomes" id="UP000295192"/>
    </source>
</evidence>
<reference evidence="1 2" key="1">
    <citation type="journal article" date="2019" name="J. Hered.">
        <title>An Improved Genome Assembly for Drosophila navojoa, the Basal Species in the mojavensis Cluster.</title>
        <authorList>
            <person name="Vanderlinde T."/>
            <person name="Dupim E.G."/>
            <person name="Nazario-Yepiz N.O."/>
            <person name="Carvalho A.B."/>
        </authorList>
    </citation>
    <scope>NUCLEOTIDE SEQUENCE [LARGE SCALE GENOMIC DNA]</scope>
    <source>
        <strain evidence="1">Navoj_Jal97</strain>
        <tissue evidence="1">Whole organism</tissue>
    </source>
</reference>
<protein>
    <submittedName>
        <fullName evidence="1">Uncharacterized protein</fullName>
    </submittedName>
</protein>